<protein>
    <recommendedName>
        <fullName evidence="4">Sulfotransferase</fullName>
    </recommendedName>
</protein>
<sequence length="319" mass="35871">MRITASYSISCLALIYFACLFWLSSAVGAQESRSSRHLNLYHCPLSIEHTTVAGDGAYAAVRCCGIELDGCHARDDTGTCYSANVTYTQATGECAKHGQRLCSAGELSRVACCEADNCGTPERVWTRLPTPTAHARRLHRWMYDNNNNKKVIIGIGSGRCGTMSVATLLDRQPDVSVSHEHNTCEGLEWNRPAVTLRQNARAKLAQLQRRPQKVVGDIALWYLPYVDAMLHLHKNLQVVALKRNKEDTIKSFERWFGNIKHFPWVSDQERSKMFPQYVNNRLYPHRAPTPLILTSIVPNTTNLIILPYVLSTAHCSLSW</sequence>
<keyword evidence="1" id="KW-0732">Signal</keyword>
<evidence type="ECO:0000313" key="3">
    <source>
        <dbReference type="Proteomes" id="UP001190700"/>
    </source>
</evidence>
<dbReference type="Proteomes" id="UP001190700">
    <property type="component" value="Unassembled WGS sequence"/>
</dbReference>
<keyword evidence="3" id="KW-1185">Reference proteome</keyword>
<dbReference type="InterPro" id="IPR027417">
    <property type="entry name" value="P-loop_NTPase"/>
</dbReference>
<gene>
    <name evidence="2" type="ORF">CYMTET_31309</name>
</gene>
<evidence type="ECO:0000313" key="2">
    <source>
        <dbReference type="EMBL" id="KAK3259707.1"/>
    </source>
</evidence>
<feature type="chain" id="PRO_5042092208" description="Sulfotransferase" evidence="1">
    <location>
        <begin position="30"/>
        <end position="319"/>
    </location>
</feature>
<dbReference type="AlphaFoldDB" id="A0AAE0FHF1"/>
<proteinExistence type="predicted"/>
<accession>A0AAE0FHF1</accession>
<name>A0AAE0FHF1_9CHLO</name>
<feature type="signal peptide" evidence="1">
    <location>
        <begin position="1"/>
        <end position="29"/>
    </location>
</feature>
<evidence type="ECO:0000256" key="1">
    <source>
        <dbReference type="SAM" id="SignalP"/>
    </source>
</evidence>
<comment type="caution">
    <text evidence="2">The sequence shown here is derived from an EMBL/GenBank/DDBJ whole genome shotgun (WGS) entry which is preliminary data.</text>
</comment>
<reference evidence="2 3" key="1">
    <citation type="journal article" date="2015" name="Genome Biol. Evol.">
        <title>Comparative Genomics of a Bacterivorous Green Alga Reveals Evolutionary Causalities and Consequences of Phago-Mixotrophic Mode of Nutrition.</title>
        <authorList>
            <person name="Burns J.A."/>
            <person name="Paasch A."/>
            <person name="Narechania A."/>
            <person name="Kim E."/>
        </authorList>
    </citation>
    <scope>NUCLEOTIDE SEQUENCE [LARGE SCALE GENOMIC DNA]</scope>
    <source>
        <strain evidence="2 3">PLY_AMNH</strain>
    </source>
</reference>
<evidence type="ECO:0008006" key="4">
    <source>
        <dbReference type="Google" id="ProtNLM"/>
    </source>
</evidence>
<dbReference type="Gene3D" id="3.40.50.300">
    <property type="entry name" value="P-loop containing nucleotide triphosphate hydrolases"/>
    <property type="match status" value="1"/>
</dbReference>
<dbReference type="SUPFAM" id="SSF52540">
    <property type="entry name" value="P-loop containing nucleoside triphosphate hydrolases"/>
    <property type="match status" value="1"/>
</dbReference>
<dbReference type="EMBL" id="LGRX02018521">
    <property type="protein sequence ID" value="KAK3259707.1"/>
    <property type="molecule type" value="Genomic_DNA"/>
</dbReference>
<organism evidence="2 3">
    <name type="scientific">Cymbomonas tetramitiformis</name>
    <dbReference type="NCBI Taxonomy" id="36881"/>
    <lineage>
        <taxon>Eukaryota</taxon>
        <taxon>Viridiplantae</taxon>
        <taxon>Chlorophyta</taxon>
        <taxon>Pyramimonadophyceae</taxon>
        <taxon>Pyramimonadales</taxon>
        <taxon>Pyramimonadaceae</taxon>
        <taxon>Cymbomonas</taxon>
    </lineage>
</organism>